<dbReference type="InterPro" id="IPR011009">
    <property type="entry name" value="Kinase-like_dom_sf"/>
</dbReference>
<evidence type="ECO:0000313" key="3">
    <source>
        <dbReference type="EMBL" id="GKV50571.1"/>
    </source>
</evidence>
<reference evidence="3 4" key="1">
    <citation type="journal article" date="2021" name="Commun. Biol.">
        <title>The genome of Shorea leprosula (Dipterocarpaceae) highlights the ecological relevance of drought in aseasonal tropical rainforests.</title>
        <authorList>
            <person name="Ng K.K.S."/>
            <person name="Kobayashi M.J."/>
            <person name="Fawcett J.A."/>
            <person name="Hatakeyama M."/>
            <person name="Paape T."/>
            <person name="Ng C.H."/>
            <person name="Ang C.C."/>
            <person name="Tnah L.H."/>
            <person name="Lee C.T."/>
            <person name="Nishiyama T."/>
            <person name="Sese J."/>
            <person name="O'Brien M.J."/>
            <person name="Copetti D."/>
            <person name="Mohd Noor M.I."/>
            <person name="Ong R.C."/>
            <person name="Putra M."/>
            <person name="Sireger I.Z."/>
            <person name="Indrioko S."/>
            <person name="Kosugi Y."/>
            <person name="Izuno A."/>
            <person name="Isagi Y."/>
            <person name="Lee S.L."/>
            <person name="Shimizu K.K."/>
        </authorList>
    </citation>
    <scope>NUCLEOTIDE SEQUENCE [LARGE SCALE GENOMIC DNA]</scope>
    <source>
        <strain evidence="3">214</strain>
    </source>
</reference>
<dbReference type="AlphaFoldDB" id="A0AAV5MKQ9"/>
<dbReference type="EMBL" id="BPVZ01000378">
    <property type="protein sequence ID" value="GKV50571.1"/>
    <property type="molecule type" value="Genomic_DNA"/>
</dbReference>
<dbReference type="PANTHER" id="PTHR32444">
    <property type="entry name" value="BULB-TYPE LECTIN DOMAIN-CONTAINING PROTEIN"/>
    <property type="match status" value="1"/>
</dbReference>
<dbReference type="Gene3D" id="3.30.200.20">
    <property type="entry name" value="Phosphorylase Kinase, domain 1"/>
    <property type="match status" value="1"/>
</dbReference>
<dbReference type="InterPro" id="IPR000719">
    <property type="entry name" value="Prot_kinase_dom"/>
</dbReference>
<dbReference type="Pfam" id="PF08276">
    <property type="entry name" value="PAN_2"/>
    <property type="match status" value="1"/>
</dbReference>
<dbReference type="PANTHER" id="PTHR32444:SF234">
    <property type="entry name" value="RECEPTOR-LIKE SERINE_THREONINE-PROTEIN KINASE"/>
    <property type="match status" value="1"/>
</dbReference>
<evidence type="ECO:0000259" key="1">
    <source>
        <dbReference type="PROSITE" id="PS50011"/>
    </source>
</evidence>
<comment type="caution">
    <text evidence="3">The sequence shown here is derived from an EMBL/GenBank/DDBJ whole genome shotgun (WGS) entry which is preliminary data.</text>
</comment>
<organism evidence="3 4">
    <name type="scientific">Rubroshorea leprosula</name>
    <dbReference type="NCBI Taxonomy" id="152421"/>
    <lineage>
        <taxon>Eukaryota</taxon>
        <taxon>Viridiplantae</taxon>
        <taxon>Streptophyta</taxon>
        <taxon>Embryophyta</taxon>
        <taxon>Tracheophyta</taxon>
        <taxon>Spermatophyta</taxon>
        <taxon>Magnoliopsida</taxon>
        <taxon>eudicotyledons</taxon>
        <taxon>Gunneridae</taxon>
        <taxon>Pentapetalae</taxon>
        <taxon>rosids</taxon>
        <taxon>malvids</taxon>
        <taxon>Malvales</taxon>
        <taxon>Dipterocarpaceae</taxon>
        <taxon>Rubroshorea</taxon>
    </lineage>
</organism>
<dbReference type="PROSITE" id="PS50011">
    <property type="entry name" value="PROTEIN_KINASE_DOM"/>
    <property type="match status" value="1"/>
</dbReference>
<dbReference type="Pfam" id="PF07714">
    <property type="entry name" value="PK_Tyr_Ser-Thr"/>
    <property type="match status" value="1"/>
</dbReference>
<protein>
    <submittedName>
        <fullName evidence="3">Uncharacterized protein</fullName>
    </submittedName>
</protein>
<name>A0AAV5MKQ9_9ROSI</name>
<sequence length="164" mass="18956">MPNYNILQYSWESWDCTWLPINHGARKQRTVDKRMDLNECGAKCLENCSCMAYATLDIKQPRRCAIWLTALSGIERGRIEERQNYNMELQLFELDVILKANNNFSSKKKLGDGSFGPIYKGTLLDRKDIAVKRLSGSFVQGLVEFKNEVALISKLQYWNLVKLL</sequence>
<proteinExistence type="predicted"/>
<dbReference type="InterPro" id="IPR001245">
    <property type="entry name" value="Ser-Thr/Tyr_kinase_cat_dom"/>
</dbReference>
<dbReference type="InterPro" id="IPR003609">
    <property type="entry name" value="Pan_app"/>
</dbReference>
<dbReference type="GO" id="GO:0005524">
    <property type="term" value="F:ATP binding"/>
    <property type="evidence" value="ECO:0007669"/>
    <property type="project" value="InterPro"/>
</dbReference>
<feature type="domain" description="Protein kinase" evidence="1">
    <location>
        <begin position="104"/>
        <end position="164"/>
    </location>
</feature>
<evidence type="ECO:0000259" key="2">
    <source>
        <dbReference type="PROSITE" id="PS50948"/>
    </source>
</evidence>
<dbReference type="PROSITE" id="PS50948">
    <property type="entry name" value="PAN"/>
    <property type="match status" value="1"/>
</dbReference>
<dbReference type="GO" id="GO:0004672">
    <property type="term" value="F:protein kinase activity"/>
    <property type="evidence" value="ECO:0007669"/>
    <property type="project" value="InterPro"/>
</dbReference>
<keyword evidence="4" id="KW-1185">Reference proteome</keyword>
<gene>
    <name evidence="3" type="ORF">SLEP1_g57273</name>
</gene>
<dbReference type="SUPFAM" id="SSF56112">
    <property type="entry name" value="Protein kinase-like (PK-like)"/>
    <property type="match status" value="1"/>
</dbReference>
<accession>A0AAV5MKQ9</accession>
<dbReference type="Proteomes" id="UP001054252">
    <property type="component" value="Unassembled WGS sequence"/>
</dbReference>
<feature type="domain" description="Apple" evidence="2">
    <location>
        <begin position="16"/>
        <end position="96"/>
    </location>
</feature>
<evidence type="ECO:0000313" key="4">
    <source>
        <dbReference type="Proteomes" id="UP001054252"/>
    </source>
</evidence>